<evidence type="ECO:0000313" key="1">
    <source>
        <dbReference type="EMBL" id="CRY95120.1"/>
    </source>
</evidence>
<sequence length="206" mass="20896">MPLVIPPGFGSAALEFEGSLGTPTHITTIGIDLSEVGGDFVLAADAVMQAYENSLLVLTNAGLTLARVTLAVGSDGPGGSVVSSRDAKVGGAAGNFEAVAMAPIARKVTNELGRRGRGRMFLPGVLSTTAADSNGRLSTTVIGNLQEACDEFIAALTDGTTGTTPPGQDVPPTPPVLLHSSAPTTPSPIEGLAIQPIVGWIRGRIR</sequence>
<reference evidence="1" key="2">
    <citation type="submission" date="2015-07" db="EMBL/GenBank/DDBJ databases">
        <title>Plasmids, circular viruses and viroids from rat gut.</title>
        <authorList>
            <person name="Jorgensen T.J."/>
            <person name="Hansen M.A."/>
            <person name="Xu Z."/>
            <person name="Tabak M.A."/>
            <person name="Sorensen S.J."/>
            <person name="Hansen L.H."/>
        </authorList>
    </citation>
    <scope>NUCLEOTIDE SEQUENCE</scope>
    <source>
        <strain evidence="1">RGRH0489</strain>
    </source>
</reference>
<reference evidence="1" key="1">
    <citation type="submission" date="2015-06" db="EMBL/GenBank/DDBJ databases">
        <authorList>
            <person name="Joergensen T."/>
        </authorList>
    </citation>
    <scope>NUCLEOTIDE SEQUENCE</scope>
    <source>
        <strain evidence="1">RGRH0489</strain>
    </source>
</reference>
<organism evidence="1">
    <name type="scientific">uncultured prokaryote</name>
    <dbReference type="NCBI Taxonomy" id="198431"/>
    <lineage>
        <taxon>unclassified sequences</taxon>
        <taxon>environmental samples</taxon>
    </lineage>
</organism>
<dbReference type="EMBL" id="LN853129">
    <property type="protein sequence ID" value="CRY95120.1"/>
    <property type="molecule type" value="Genomic_DNA"/>
</dbReference>
<dbReference type="AlphaFoldDB" id="A0A0H5Q132"/>
<proteinExistence type="predicted"/>
<protein>
    <submittedName>
        <fullName evidence="1">Uncharacterized protein</fullName>
    </submittedName>
</protein>
<name>A0A0H5Q132_9ZZZZ</name>
<accession>A0A0H5Q132</accession>